<protein>
    <submittedName>
        <fullName evidence="7">FAD-dependent oxidoreductase</fullName>
    </submittedName>
</protein>
<evidence type="ECO:0000313" key="8">
    <source>
        <dbReference type="Proteomes" id="UP001500416"/>
    </source>
</evidence>
<keyword evidence="3" id="KW-0408">Iron</keyword>
<evidence type="ECO:0000256" key="4">
    <source>
        <dbReference type="ARBA" id="ARBA00023014"/>
    </source>
</evidence>
<keyword evidence="4" id="KW-0411">Iron-sulfur</keyword>
<keyword evidence="2" id="KW-0479">Metal-binding</keyword>
<dbReference type="RefSeq" id="WP_343933371.1">
    <property type="nucleotide sequence ID" value="NZ_BAAABU010000003.1"/>
</dbReference>
<name>A0ABN0TH31_9PSEU</name>
<keyword evidence="5" id="KW-1015">Disulfide bond</keyword>
<dbReference type="Gene3D" id="3.30.9.10">
    <property type="entry name" value="D-Amino Acid Oxidase, subunit A, domain 2"/>
    <property type="match status" value="1"/>
</dbReference>
<dbReference type="Proteomes" id="UP001500416">
    <property type="component" value="Unassembled WGS sequence"/>
</dbReference>
<keyword evidence="8" id="KW-1185">Reference proteome</keyword>
<proteinExistence type="predicted"/>
<dbReference type="InterPro" id="IPR017941">
    <property type="entry name" value="Rieske_2Fe-2S"/>
</dbReference>
<dbReference type="PRINTS" id="PR00162">
    <property type="entry name" value="RIESKE"/>
</dbReference>
<evidence type="ECO:0000256" key="3">
    <source>
        <dbReference type="ARBA" id="ARBA00023004"/>
    </source>
</evidence>
<evidence type="ECO:0000256" key="5">
    <source>
        <dbReference type="ARBA" id="ARBA00023157"/>
    </source>
</evidence>
<dbReference type="InterPro" id="IPR005805">
    <property type="entry name" value="Rieske_Fe-S_prot_C"/>
</dbReference>
<dbReference type="PANTHER" id="PTHR13847">
    <property type="entry name" value="SARCOSINE DEHYDROGENASE-RELATED"/>
    <property type="match status" value="1"/>
</dbReference>
<sequence length="513" mass="54310">MAEGYPVAGGSNPSGAGYAVTMGHDTVTARHSLWTTDQDVFPRAGDGHFDVVVIGGGITGVTTALRLKEAGVSVAVVEADRVGGGVSGNNTAKVTALQSTVYSTIADKHGQSAAADYAAASTAGVAEVARLAVDCDLRRAPAYTFALSPDELSAVDHEALTAARAGLPVDRDRGEGMGVPFEVFAAVRLDDQLTLHPVKYVTGLARRVPGDGSAVYEHSRVTRVSEGSPCRVVTETGTLTADRVVVATHYPFLDRGLYFSRLEPNRSYCVAVKLRSGAPPTGLAISAGSPSWSLSAYQDLLIVCGRSHATGDSPGDPYGELEAFARRHWDVGSVTHRWSAQDPSAFDKLPMIGSYTPGSSRLYVATGFMKWGLSTGTFAAMILSDLMLGRDNPWAERFSPHRVSLKSLPSLARINGRAAVSFVGDRLRTSDTRSARDVPVGSARVVGDAGVYRDESGALHAVSLTCTHLGCRVRFNDAERTWDCPCHGSRFGVDGEVLEGPATKPLSRREVTD</sequence>
<dbReference type="EMBL" id="BAAABU010000003">
    <property type="protein sequence ID" value="GAA0221586.1"/>
    <property type="molecule type" value="Genomic_DNA"/>
</dbReference>
<organism evidence="7 8">
    <name type="scientific">Saccharothrix mutabilis subsp. mutabilis</name>
    <dbReference type="NCBI Taxonomy" id="66855"/>
    <lineage>
        <taxon>Bacteria</taxon>
        <taxon>Bacillati</taxon>
        <taxon>Actinomycetota</taxon>
        <taxon>Actinomycetes</taxon>
        <taxon>Pseudonocardiales</taxon>
        <taxon>Pseudonocardiaceae</taxon>
        <taxon>Saccharothrix</taxon>
    </lineage>
</organism>
<comment type="caution">
    <text evidence="7">The sequence shown here is derived from an EMBL/GenBank/DDBJ whole genome shotgun (WGS) entry which is preliminary data.</text>
</comment>
<dbReference type="Pfam" id="PF00355">
    <property type="entry name" value="Rieske"/>
    <property type="match status" value="1"/>
</dbReference>
<accession>A0ABN0TH31</accession>
<evidence type="ECO:0000256" key="2">
    <source>
        <dbReference type="ARBA" id="ARBA00022723"/>
    </source>
</evidence>
<evidence type="ECO:0000259" key="6">
    <source>
        <dbReference type="PROSITE" id="PS51296"/>
    </source>
</evidence>
<dbReference type="InterPro" id="IPR036188">
    <property type="entry name" value="FAD/NAD-bd_sf"/>
</dbReference>
<dbReference type="PANTHER" id="PTHR13847:SF274">
    <property type="entry name" value="RIESKE 2FE-2S IRON-SULFUR PROTEIN YHFW-RELATED"/>
    <property type="match status" value="1"/>
</dbReference>
<dbReference type="InterPro" id="IPR036922">
    <property type="entry name" value="Rieske_2Fe-2S_sf"/>
</dbReference>
<keyword evidence="1" id="KW-0001">2Fe-2S</keyword>
<dbReference type="Gene3D" id="2.102.10.10">
    <property type="entry name" value="Rieske [2Fe-2S] iron-sulphur domain"/>
    <property type="match status" value="1"/>
</dbReference>
<dbReference type="SUPFAM" id="SSF51905">
    <property type="entry name" value="FAD/NAD(P)-binding domain"/>
    <property type="match status" value="1"/>
</dbReference>
<dbReference type="InterPro" id="IPR006076">
    <property type="entry name" value="FAD-dep_OxRdtase"/>
</dbReference>
<feature type="domain" description="Rieske" evidence="6">
    <location>
        <begin position="451"/>
        <end position="513"/>
    </location>
</feature>
<dbReference type="Pfam" id="PF01266">
    <property type="entry name" value="DAO"/>
    <property type="match status" value="1"/>
</dbReference>
<dbReference type="Gene3D" id="3.50.50.60">
    <property type="entry name" value="FAD/NAD(P)-binding domain"/>
    <property type="match status" value="1"/>
</dbReference>
<dbReference type="SUPFAM" id="SSF50022">
    <property type="entry name" value="ISP domain"/>
    <property type="match status" value="1"/>
</dbReference>
<reference evidence="7 8" key="1">
    <citation type="journal article" date="2019" name="Int. J. Syst. Evol. Microbiol.">
        <title>The Global Catalogue of Microorganisms (GCM) 10K type strain sequencing project: providing services to taxonomists for standard genome sequencing and annotation.</title>
        <authorList>
            <consortium name="The Broad Institute Genomics Platform"/>
            <consortium name="The Broad Institute Genome Sequencing Center for Infectious Disease"/>
            <person name="Wu L."/>
            <person name="Ma J."/>
        </authorList>
    </citation>
    <scope>NUCLEOTIDE SEQUENCE [LARGE SCALE GENOMIC DNA]</scope>
    <source>
        <strain evidence="7 8">JCM 3380</strain>
    </source>
</reference>
<gene>
    <name evidence="7" type="ORF">GCM10010492_19630</name>
</gene>
<evidence type="ECO:0000313" key="7">
    <source>
        <dbReference type="EMBL" id="GAA0221586.1"/>
    </source>
</evidence>
<dbReference type="PROSITE" id="PS51296">
    <property type="entry name" value="RIESKE"/>
    <property type="match status" value="1"/>
</dbReference>
<evidence type="ECO:0000256" key="1">
    <source>
        <dbReference type="ARBA" id="ARBA00022714"/>
    </source>
</evidence>